<name>A0AAW2G534_9HYME</name>
<accession>A0AAW2G534</accession>
<comment type="caution">
    <text evidence="2">The sequence shown here is derived from an EMBL/GenBank/DDBJ whole genome shotgun (WGS) entry which is preliminary data.</text>
</comment>
<reference evidence="2 3" key="1">
    <citation type="submission" date="2023-03" db="EMBL/GenBank/DDBJ databases">
        <title>High recombination rates correlate with genetic variation in Cardiocondyla obscurior ants.</title>
        <authorList>
            <person name="Errbii M."/>
        </authorList>
    </citation>
    <scope>NUCLEOTIDE SEQUENCE [LARGE SCALE GENOMIC DNA]</scope>
    <source>
        <strain evidence="2">Alpha-2009</strain>
        <tissue evidence="2">Whole body</tissue>
    </source>
</reference>
<keyword evidence="3" id="KW-1185">Reference proteome</keyword>
<feature type="transmembrane region" description="Helical" evidence="1">
    <location>
        <begin position="125"/>
        <end position="154"/>
    </location>
</feature>
<evidence type="ECO:0008006" key="4">
    <source>
        <dbReference type="Google" id="ProtNLM"/>
    </source>
</evidence>
<protein>
    <recommendedName>
        <fullName evidence="4">Transmembrane protein</fullName>
    </recommendedName>
</protein>
<dbReference type="EMBL" id="JADYXP020000006">
    <property type="protein sequence ID" value="KAL0121545.1"/>
    <property type="molecule type" value="Genomic_DNA"/>
</dbReference>
<dbReference type="Proteomes" id="UP001430953">
    <property type="component" value="Unassembled WGS sequence"/>
</dbReference>
<organism evidence="2 3">
    <name type="scientific">Cardiocondyla obscurior</name>
    <dbReference type="NCBI Taxonomy" id="286306"/>
    <lineage>
        <taxon>Eukaryota</taxon>
        <taxon>Metazoa</taxon>
        <taxon>Ecdysozoa</taxon>
        <taxon>Arthropoda</taxon>
        <taxon>Hexapoda</taxon>
        <taxon>Insecta</taxon>
        <taxon>Pterygota</taxon>
        <taxon>Neoptera</taxon>
        <taxon>Endopterygota</taxon>
        <taxon>Hymenoptera</taxon>
        <taxon>Apocrita</taxon>
        <taxon>Aculeata</taxon>
        <taxon>Formicoidea</taxon>
        <taxon>Formicidae</taxon>
        <taxon>Myrmicinae</taxon>
        <taxon>Cardiocondyla</taxon>
    </lineage>
</organism>
<sequence length="180" mass="21475">MQRVRKNRFLRVFYLFKCYVNRVPQKRQARTLITRSRDKFRISPASVRFSPLLAAPLIKNVRYILPARKLCFKSTMSIYKTGLIIKRSCISEKKNARYFSDCVDNSQDRRVSQILNVARSNFSPLLATVFFFFLILASMRSYVFLSLLFFFFFFNRRVTERHDTSARLWCFSRVNLYSVP</sequence>
<keyword evidence="1" id="KW-1133">Transmembrane helix</keyword>
<gene>
    <name evidence="2" type="ORF">PUN28_006810</name>
</gene>
<keyword evidence="1" id="KW-0812">Transmembrane</keyword>
<evidence type="ECO:0000313" key="3">
    <source>
        <dbReference type="Proteomes" id="UP001430953"/>
    </source>
</evidence>
<keyword evidence="1" id="KW-0472">Membrane</keyword>
<evidence type="ECO:0000256" key="1">
    <source>
        <dbReference type="SAM" id="Phobius"/>
    </source>
</evidence>
<dbReference type="AlphaFoldDB" id="A0AAW2G534"/>
<proteinExistence type="predicted"/>
<evidence type="ECO:0000313" key="2">
    <source>
        <dbReference type="EMBL" id="KAL0121545.1"/>
    </source>
</evidence>